<gene>
    <name evidence="1" type="ORF">RchiOBHm_Chr2g0134591</name>
</gene>
<organism evidence="1 2">
    <name type="scientific">Rosa chinensis</name>
    <name type="common">China rose</name>
    <dbReference type="NCBI Taxonomy" id="74649"/>
    <lineage>
        <taxon>Eukaryota</taxon>
        <taxon>Viridiplantae</taxon>
        <taxon>Streptophyta</taxon>
        <taxon>Embryophyta</taxon>
        <taxon>Tracheophyta</taxon>
        <taxon>Spermatophyta</taxon>
        <taxon>Magnoliopsida</taxon>
        <taxon>eudicotyledons</taxon>
        <taxon>Gunneridae</taxon>
        <taxon>Pentapetalae</taxon>
        <taxon>rosids</taxon>
        <taxon>fabids</taxon>
        <taxon>Rosales</taxon>
        <taxon>Rosaceae</taxon>
        <taxon>Rosoideae</taxon>
        <taxon>Rosoideae incertae sedis</taxon>
        <taxon>Rosa</taxon>
    </lineage>
</organism>
<dbReference type="Gramene" id="PRQ50560">
    <property type="protein sequence ID" value="PRQ50560"/>
    <property type="gene ID" value="RchiOBHm_Chr2g0134591"/>
</dbReference>
<sequence length="80" mass="9208">MMLEFCSAYSCCCLRRSRARMGKDPLAFVEEKQCGMWMATILEPMKLFTDPEEEEWLYWRRSLGATEAAVAVAAAIFYPV</sequence>
<evidence type="ECO:0000313" key="1">
    <source>
        <dbReference type="EMBL" id="PRQ50560.1"/>
    </source>
</evidence>
<name>A0A2P6RVV6_ROSCH</name>
<keyword evidence="2" id="KW-1185">Reference proteome</keyword>
<dbReference type="EMBL" id="PDCK01000040">
    <property type="protein sequence ID" value="PRQ50560.1"/>
    <property type="molecule type" value="Genomic_DNA"/>
</dbReference>
<reference evidence="1 2" key="1">
    <citation type="journal article" date="2018" name="Nat. Genet.">
        <title>The Rosa genome provides new insights in the design of modern roses.</title>
        <authorList>
            <person name="Bendahmane M."/>
        </authorList>
    </citation>
    <scope>NUCLEOTIDE SEQUENCE [LARGE SCALE GENOMIC DNA]</scope>
    <source>
        <strain evidence="2">cv. Old Blush</strain>
    </source>
</reference>
<evidence type="ECO:0000313" key="2">
    <source>
        <dbReference type="Proteomes" id="UP000238479"/>
    </source>
</evidence>
<accession>A0A2P6RVV6</accession>
<dbReference type="AlphaFoldDB" id="A0A2P6RVV6"/>
<proteinExistence type="predicted"/>
<protein>
    <submittedName>
        <fullName evidence="1">Uncharacterized protein</fullName>
    </submittedName>
</protein>
<dbReference type="Proteomes" id="UP000238479">
    <property type="component" value="Chromosome 2"/>
</dbReference>
<comment type="caution">
    <text evidence="1">The sequence shown here is derived from an EMBL/GenBank/DDBJ whole genome shotgun (WGS) entry which is preliminary data.</text>
</comment>